<sequence length="326" mass="35906">MHPAFSVIFLTTLIGAGQGLFLALFTGQFYSTVELVEPQPASFYAVGSALSLALLVGGLAASFFHLGRPERAWRAAAMWRTSWLSREVIVLPAMMGIVFLYGVFHWAGWTQPFIVLGEGTLPIDATFVLGMLGVLVTLALFVSTGMIYASVKFLQEWHSPYTIANFIFLGTASGFMLAAAYSALLGNHLVGFFGTWAVIATLLGLGTRTASLVRNTSIKHRSNLQTAIGIRHRGIVQKSQGFSADSFNTREFFHHQSPETLKLIRVMFLVLVFPVPIALVLLAYALESPTLPIVAFAVQYIGLLAERWYFFAEAEHPQNLYYQQIS</sequence>
<keyword evidence="1" id="KW-0472">Membrane</keyword>
<gene>
    <name evidence="2" type="ORF">CKO42_11930</name>
</gene>
<dbReference type="PANTHER" id="PTHR38095">
    <property type="entry name" value="ANAEROBIC DIMETHYL SULFOXIDE REDUCTASE CHAIN YNFH"/>
    <property type="match status" value="1"/>
</dbReference>
<proteinExistence type="predicted"/>
<keyword evidence="1" id="KW-1133">Transmembrane helix</keyword>
<dbReference type="RefSeq" id="WP_200244136.1">
    <property type="nucleotide sequence ID" value="NZ_NRRY01000018.1"/>
</dbReference>
<evidence type="ECO:0000256" key="1">
    <source>
        <dbReference type="SAM" id="Phobius"/>
    </source>
</evidence>
<dbReference type="Proteomes" id="UP001138768">
    <property type="component" value="Unassembled WGS sequence"/>
</dbReference>
<keyword evidence="3" id="KW-1185">Reference proteome</keyword>
<dbReference type="InterPro" id="IPR007059">
    <property type="entry name" value="DmsC"/>
</dbReference>
<feature type="transmembrane region" description="Helical" evidence="1">
    <location>
        <begin position="190"/>
        <end position="213"/>
    </location>
</feature>
<comment type="caution">
    <text evidence="2">The sequence shown here is derived from an EMBL/GenBank/DDBJ whole genome shotgun (WGS) entry which is preliminary data.</text>
</comment>
<protein>
    <submittedName>
        <fullName evidence="2">DMSO reductase</fullName>
    </submittedName>
</protein>
<feature type="transmembrane region" description="Helical" evidence="1">
    <location>
        <begin position="291"/>
        <end position="310"/>
    </location>
</feature>
<dbReference type="Pfam" id="PF04976">
    <property type="entry name" value="DmsC"/>
    <property type="match status" value="1"/>
</dbReference>
<feature type="transmembrane region" description="Helical" evidence="1">
    <location>
        <begin position="43"/>
        <end position="67"/>
    </location>
</feature>
<feature type="transmembrane region" description="Helical" evidence="1">
    <location>
        <begin position="263"/>
        <end position="285"/>
    </location>
</feature>
<evidence type="ECO:0000313" key="3">
    <source>
        <dbReference type="Proteomes" id="UP001138768"/>
    </source>
</evidence>
<dbReference type="PANTHER" id="PTHR38095:SF1">
    <property type="entry name" value="ANAEROBIC DIMETHYL SULFOXIDE REDUCTASE CHAIN YNFH"/>
    <property type="match status" value="1"/>
</dbReference>
<reference evidence="2 3" key="1">
    <citation type="journal article" date="2020" name="Microorganisms">
        <title>Osmotic Adaptation and Compatible Solute Biosynthesis of Phototrophic Bacteria as Revealed from Genome Analyses.</title>
        <authorList>
            <person name="Imhoff J.F."/>
            <person name="Rahn T."/>
            <person name="Kunzel S."/>
            <person name="Keller A."/>
            <person name="Neulinger S.C."/>
        </authorList>
    </citation>
    <scope>NUCLEOTIDE SEQUENCE [LARGE SCALE GENOMIC DNA]</scope>
    <source>
        <strain evidence="2 3">DSM 25653</strain>
    </source>
</reference>
<feature type="transmembrane region" description="Helical" evidence="1">
    <location>
        <begin position="88"/>
        <end position="107"/>
    </location>
</feature>
<dbReference type="GO" id="GO:0009389">
    <property type="term" value="F:dimethyl sulfoxide reductase activity"/>
    <property type="evidence" value="ECO:0007669"/>
    <property type="project" value="TreeGrafter"/>
</dbReference>
<name>A0A9X0WA70_9GAMM</name>
<dbReference type="GO" id="GO:0009390">
    <property type="term" value="C:dimethyl sulfoxide reductase complex"/>
    <property type="evidence" value="ECO:0007669"/>
    <property type="project" value="TreeGrafter"/>
</dbReference>
<keyword evidence="1" id="KW-0812">Transmembrane</keyword>
<evidence type="ECO:0000313" key="2">
    <source>
        <dbReference type="EMBL" id="MBK1619128.1"/>
    </source>
</evidence>
<accession>A0A9X0WA70</accession>
<feature type="transmembrane region" description="Helical" evidence="1">
    <location>
        <begin position="163"/>
        <end position="184"/>
    </location>
</feature>
<dbReference type="GO" id="GO:0019645">
    <property type="term" value="P:anaerobic electron transport chain"/>
    <property type="evidence" value="ECO:0007669"/>
    <property type="project" value="InterPro"/>
</dbReference>
<dbReference type="EMBL" id="NRRY01000018">
    <property type="protein sequence ID" value="MBK1619128.1"/>
    <property type="molecule type" value="Genomic_DNA"/>
</dbReference>
<organism evidence="2 3">
    <name type="scientific">Lamprobacter modestohalophilus</name>
    <dbReference type="NCBI Taxonomy" id="1064514"/>
    <lineage>
        <taxon>Bacteria</taxon>
        <taxon>Pseudomonadati</taxon>
        <taxon>Pseudomonadota</taxon>
        <taxon>Gammaproteobacteria</taxon>
        <taxon>Chromatiales</taxon>
        <taxon>Chromatiaceae</taxon>
        <taxon>Lamprobacter</taxon>
    </lineage>
</organism>
<feature type="transmembrane region" description="Helical" evidence="1">
    <location>
        <begin position="127"/>
        <end position="151"/>
    </location>
</feature>
<dbReference type="GO" id="GO:0005886">
    <property type="term" value="C:plasma membrane"/>
    <property type="evidence" value="ECO:0007669"/>
    <property type="project" value="TreeGrafter"/>
</dbReference>
<dbReference type="AlphaFoldDB" id="A0A9X0WA70"/>